<organism evidence="1 2">
    <name type="scientific">Oedothorax gibbosus</name>
    <dbReference type="NCBI Taxonomy" id="931172"/>
    <lineage>
        <taxon>Eukaryota</taxon>
        <taxon>Metazoa</taxon>
        <taxon>Ecdysozoa</taxon>
        <taxon>Arthropoda</taxon>
        <taxon>Chelicerata</taxon>
        <taxon>Arachnida</taxon>
        <taxon>Araneae</taxon>
        <taxon>Araneomorphae</taxon>
        <taxon>Entelegynae</taxon>
        <taxon>Araneoidea</taxon>
        <taxon>Linyphiidae</taxon>
        <taxon>Erigoninae</taxon>
        <taxon>Oedothorax</taxon>
    </lineage>
</organism>
<evidence type="ECO:0000313" key="1">
    <source>
        <dbReference type="EMBL" id="KAG8173162.1"/>
    </source>
</evidence>
<accession>A0AAV6TMZ0</accession>
<comment type="caution">
    <text evidence="1">The sequence shown here is derived from an EMBL/GenBank/DDBJ whole genome shotgun (WGS) entry which is preliminary data.</text>
</comment>
<protein>
    <submittedName>
        <fullName evidence="1">Uncharacterized protein</fullName>
    </submittedName>
</protein>
<proteinExistence type="predicted"/>
<keyword evidence="2" id="KW-1185">Reference proteome</keyword>
<dbReference type="EMBL" id="JAFNEN010002020">
    <property type="protein sequence ID" value="KAG8173162.1"/>
    <property type="molecule type" value="Genomic_DNA"/>
</dbReference>
<reference evidence="1 2" key="1">
    <citation type="journal article" date="2022" name="Nat. Ecol. Evol.">
        <title>A masculinizing supergene underlies an exaggerated male reproductive morph in a spider.</title>
        <authorList>
            <person name="Hendrickx F."/>
            <person name="De Corte Z."/>
            <person name="Sonet G."/>
            <person name="Van Belleghem S.M."/>
            <person name="Kostlbacher S."/>
            <person name="Vangestel C."/>
        </authorList>
    </citation>
    <scope>NUCLEOTIDE SEQUENCE [LARGE SCALE GENOMIC DNA]</scope>
    <source>
        <strain evidence="1">W744_W776</strain>
    </source>
</reference>
<dbReference type="Proteomes" id="UP000827092">
    <property type="component" value="Unassembled WGS sequence"/>
</dbReference>
<gene>
    <name evidence="1" type="ORF">JTE90_017597</name>
</gene>
<name>A0AAV6TMZ0_9ARAC</name>
<evidence type="ECO:0000313" key="2">
    <source>
        <dbReference type="Proteomes" id="UP000827092"/>
    </source>
</evidence>
<sequence>MRSSQKYCCVRKCILAPSKWNRYDVPCRECKAYGFCHCQCVSYPNDDDHNNVEGVHTTRVFYVKRCCRRECFWMDWKREEEETDGIACSKCKSYFYCLCKCVTWTRSILKQSNLQPTEISK</sequence>
<dbReference type="AlphaFoldDB" id="A0AAV6TMZ0"/>